<dbReference type="Proteomes" id="UP000326178">
    <property type="component" value="Chromosome"/>
</dbReference>
<dbReference type="EMBL" id="CP023702">
    <property type="protein sequence ID" value="QEU73227.1"/>
    <property type="molecule type" value="Genomic_DNA"/>
</dbReference>
<organism evidence="1 2">
    <name type="scientific">Streptomyces nitrosporeus</name>
    <dbReference type="NCBI Taxonomy" id="28894"/>
    <lineage>
        <taxon>Bacteria</taxon>
        <taxon>Bacillati</taxon>
        <taxon>Actinomycetota</taxon>
        <taxon>Actinomycetes</taxon>
        <taxon>Kitasatosporales</taxon>
        <taxon>Streptomycetaceae</taxon>
        <taxon>Streptomyces</taxon>
    </lineage>
</organism>
<accession>A0A5J6FBT3</accession>
<dbReference type="AlphaFoldDB" id="A0A5J6FBT3"/>
<dbReference type="OrthoDB" id="3693176at2"/>
<evidence type="ECO:0000313" key="2">
    <source>
        <dbReference type="Proteomes" id="UP000326178"/>
    </source>
</evidence>
<sequence>MGTEQVVFESVGYSAGCQECGAESECRGVQALVDGSLRWDTETTCSACGFAVAACGGDLPSEWREKLLLAHGAARLRVDPSAGGVAVMRVLRAGLGLGLTEVRSVLREVVSGAHSGTLPEMELLARKL</sequence>
<name>A0A5J6FBT3_9ACTN</name>
<keyword evidence="2" id="KW-1185">Reference proteome</keyword>
<protein>
    <submittedName>
        <fullName evidence="1">Uncharacterized protein</fullName>
    </submittedName>
</protein>
<gene>
    <name evidence="1" type="ORF">CP967_15515</name>
</gene>
<proteinExistence type="predicted"/>
<dbReference type="KEGG" id="snk:CP967_15515"/>
<dbReference type="RefSeq" id="WP_150488539.1">
    <property type="nucleotide sequence ID" value="NZ_BMUV01000013.1"/>
</dbReference>
<reference evidence="1 2" key="1">
    <citation type="submission" date="2017-09" db="EMBL/GenBank/DDBJ databases">
        <authorList>
            <person name="Lee N."/>
            <person name="Cho B.-K."/>
        </authorList>
    </citation>
    <scope>NUCLEOTIDE SEQUENCE [LARGE SCALE GENOMIC DNA]</scope>
    <source>
        <strain evidence="1 2">ATCC 12769</strain>
    </source>
</reference>
<evidence type="ECO:0000313" key="1">
    <source>
        <dbReference type="EMBL" id="QEU73227.1"/>
    </source>
</evidence>